<feature type="transmembrane region" description="Helical" evidence="9">
    <location>
        <begin position="457"/>
        <end position="475"/>
    </location>
</feature>
<comment type="caution">
    <text evidence="10">The sequence shown here is derived from an EMBL/GenBank/DDBJ whole genome shotgun (WGS) entry which is preliminary data.</text>
</comment>
<gene>
    <name evidence="10" type="ORF">H8711_06250</name>
</gene>
<keyword evidence="5 9" id="KW-1133">Transmembrane helix</keyword>
<dbReference type="GO" id="GO:0016471">
    <property type="term" value="C:vacuolar proton-transporting V-type ATPase complex"/>
    <property type="evidence" value="ECO:0007669"/>
    <property type="project" value="TreeGrafter"/>
</dbReference>
<dbReference type="PANTHER" id="PTHR11629:SF63">
    <property type="entry name" value="V-TYPE PROTON ATPASE SUBUNIT A"/>
    <property type="match status" value="1"/>
</dbReference>
<keyword evidence="4 9" id="KW-0812">Transmembrane</keyword>
<dbReference type="GO" id="GO:0007035">
    <property type="term" value="P:vacuolar acidification"/>
    <property type="evidence" value="ECO:0007669"/>
    <property type="project" value="TreeGrafter"/>
</dbReference>
<reference evidence="10" key="1">
    <citation type="submission" date="2020-08" db="EMBL/GenBank/DDBJ databases">
        <title>Genome public.</title>
        <authorList>
            <person name="Liu C."/>
            <person name="Sun Q."/>
        </authorList>
    </citation>
    <scope>NUCLEOTIDE SEQUENCE</scope>
    <source>
        <strain evidence="10">NSJ-31</strain>
    </source>
</reference>
<feature type="transmembrane region" description="Helical" evidence="9">
    <location>
        <begin position="346"/>
        <end position="371"/>
    </location>
</feature>
<dbReference type="RefSeq" id="WP_249282610.1">
    <property type="nucleotide sequence ID" value="NZ_JACRST010000006.1"/>
</dbReference>
<organism evidence="10 11">
    <name type="scientific">Ligaoa zhengdingensis</name>
    <dbReference type="NCBI Taxonomy" id="2763658"/>
    <lineage>
        <taxon>Bacteria</taxon>
        <taxon>Bacillati</taxon>
        <taxon>Bacillota</taxon>
        <taxon>Clostridia</taxon>
        <taxon>Eubacteriales</taxon>
        <taxon>Oscillospiraceae</taxon>
        <taxon>Ligaoa</taxon>
    </lineage>
</organism>
<sequence length="623" mass="68952">MIVPMKKAELFALKQDRDALLLALQRVGEFMIIPTEEDAQPTGQEDAQQALQQAENTLGFVSQFQEKRSFFAQRPELDLQSFLKEDPEALELEQEAKKIAEQLAAVRSERSTLAAQMEQLTPWLPLDIPLDRLTPTRYASFHTGSISAGAVDPVKQAVEEQGADLTLLAPGPEGLAALLTCLREEEHAVLEAAKAAGFVENTPPRVKGLAKDAYEAYQQQYREAQKLEEQLVAQAEELAGRKEKLELLYEQRKAQADRQAVSAWETAATFRLVGWVRSDRTEAVKKAVAEVTDACALSFTDPTEEDTPPTVTKNNWFVSQFETITDMFSRPTTREGIDPNPVMAPWYWLIFGLMMGDAGYGLVMAIAIFAFKKIKKPKGEFAKLINVLWYSSITTMFCGVLFGSYFGETWHPLLFSPLDAPVPMLIFSIIIGTLHIFSGMILKVVHDIKAGHFWDAMFDQVSWMVLITGLGLLFLPATAAVGKWMAIIGALVILCTAGRGNKGFGKVTGGFLGLYNITGYMSDILSYSRILALSLATGVIGMVMNLLAGMVQGSVIGFVFSLLIYLVGHVFNIAMGLLSAYVHDSRLQYIEFFSKCYEGGGYAFQPLSIDPKYIDVVTHRQSK</sequence>
<evidence type="ECO:0000256" key="5">
    <source>
        <dbReference type="ARBA" id="ARBA00022989"/>
    </source>
</evidence>
<dbReference type="GO" id="GO:0033179">
    <property type="term" value="C:proton-transporting V-type ATPase, V0 domain"/>
    <property type="evidence" value="ECO:0007669"/>
    <property type="project" value="InterPro"/>
</dbReference>
<feature type="transmembrane region" description="Helical" evidence="9">
    <location>
        <begin position="425"/>
        <end position="445"/>
    </location>
</feature>
<proteinExistence type="inferred from homology"/>
<dbReference type="GO" id="GO:0051117">
    <property type="term" value="F:ATPase binding"/>
    <property type="evidence" value="ECO:0007669"/>
    <property type="project" value="TreeGrafter"/>
</dbReference>
<evidence type="ECO:0000256" key="2">
    <source>
        <dbReference type="ARBA" id="ARBA00009904"/>
    </source>
</evidence>
<feature type="coiled-coil region" evidence="8">
    <location>
        <begin position="210"/>
        <end position="255"/>
    </location>
</feature>
<evidence type="ECO:0000256" key="7">
    <source>
        <dbReference type="ARBA" id="ARBA00023136"/>
    </source>
</evidence>
<keyword evidence="3" id="KW-0813">Transport</keyword>
<dbReference type="Pfam" id="PF01496">
    <property type="entry name" value="V_ATPase_I"/>
    <property type="match status" value="2"/>
</dbReference>
<feature type="transmembrane region" description="Helical" evidence="9">
    <location>
        <begin position="383"/>
        <end position="405"/>
    </location>
</feature>
<comment type="similarity">
    <text evidence="2">Belongs to the V-ATPase 116 kDa subunit family.</text>
</comment>
<evidence type="ECO:0000256" key="3">
    <source>
        <dbReference type="ARBA" id="ARBA00022448"/>
    </source>
</evidence>
<dbReference type="PANTHER" id="PTHR11629">
    <property type="entry name" value="VACUOLAR PROTON ATPASES"/>
    <property type="match status" value="1"/>
</dbReference>
<evidence type="ECO:0000313" key="10">
    <source>
        <dbReference type="EMBL" id="MBC8546534.1"/>
    </source>
</evidence>
<name>A0A926DZP8_9FIRM</name>
<dbReference type="AlphaFoldDB" id="A0A926DZP8"/>
<comment type="subcellular location">
    <subcellularLocation>
        <location evidence="1">Membrane</location>
        <topology evidence="1">Multi-pass membrane protein</topology>
    </subcellularLocation>
</comment>
<evidence type="ECO:0000313" key="11">
    <source>
        <dbReference type="Proteomes" id="UP000653127"/>
    </source>
</evidence>
<evidence type="ECO:0000256" key="4">
    <source>
        <dbReference type="ARBA" id="ARBA00022692"/>
    </source>
</evidence>
<keyword evidence="7 9" id="KW-0472">Membrane</keyword>
<evidence type="ECO:0000256" key="8">
    <source>
        <dbReference type="SAM" id="Coils"/>
    </source>
</evidence>
<keyword evidence="6" id="KW-0406">Ion transport</keyword>
<evidence type="ECO:0000256" key="9">
    <source>
        <dbReference type="SAM" id="Phobius"/>
    </source>
</evidence>
<feature type="transmembrane region" description="Helical" evidence="9">
    <location>
        <begin position="530"/>
        <end position="549"/>
    </location>
</feature>
<dbReference type="GO" id="GO:0046961">
    <property type="term" value="F:proton-transporting ATPase activity, rotational mechanism"/>
    <property type="evidence" value="ECO:0007669"/>
    <property type="project" value="InterPro"/>
</dbReference>
<keyword evidence="8" id="KW-0175">Coiled coil</keyword>
<protein>
    <submittedName>
        <fullName evidence="10">V-type ATP synthase subunit I</fullName>
    </submittedName>
</protein>
<evidence type="ECO:0000256" key="1">
    <source>
        <dbReference type="ARBA" id="ARBA00004141"/>
    </source>
</evidence>
<dbReference type="InterPro" id="IPR002490">
    <property type="entry name" value="V-ATPase_116kDa_su"/>
</dbReference>
<evidence type="ECO:0000256" key="6">
    <source>
        <dbReference type="ARBA" id="ARBA00023065"/>
    </source>
</evidence>
<dbReference type="EMBL" id="JACRST010000006">
    <property type="protein sequence ID" value="MBC8546534.1"/>
    <property type="molecule type" value="Genomic_DNA"/>
</dbReference>
<dbReference type="Proteomes" id="UP000653127">
    <property type="component" value="Unassembled WGS sequence"/>
</dbReference>
<keyword evidence="11" id="KW-1185">Reference proteome</keyword>
<feature type="transmembrane region" description="Helical" evidence="9">
    <location>
        <begin position="555"/>
        <end position="582"/>
    </location>
</feature>
<accession>A0A926DZP8</accession>